<sequence>MRVLSCPAVFCGLRRHIDVRPDRPPELRLITCGGGVDERRHGYRDNLVVYAA</sequence>
<name>A0ABW4TE34_9ACTN</name>
<reference evidence="2" key="1">
    <citation type="journal article" date="2019" name="Int. J. Syst. Evol. Microbiol.">
        <title>The Global Catalogue of Microorganisms (GCM) 10K type strain sequencing project: providing services to taxonomists for standard genome sequencing and annotation.</title>
        <authorList>
            <consortium name="The Broad Institute Genomics Platform"/>
            <consortium name="The Broad Institute Genome Sequencing Center for Infectious Disease"/>
            <person name="Wu L."/>
            <person name="Ma J."/>
        </authorList>
    </citation>
    <scope>NUCLEOTIDE SEQUENCE [LARGE SCALE GENOMIC DNA]</scope>
    <source>
        <strain evidence="2">ICMP 6774ER</strain>
    </source>
</reference>
<keyword evidence="2" id="KW-1185">Reference proteome</keyword>
<gene>
    <name evidence="1" type="ORF">ACFSKW_53445</name>
</gene>
<dbReference type="Proteomes" id="UP001597368">
    <property type="component" value="Unassembled WGS sequence"/>
</dbReference>
<dbReference type="RefSeq" id="WP_379583365.1">
    <property type="nucleotide sequence ID" value="NZ_JBHUFV010000105.1"/>
</dbReference>
<comment type="caution">
    <text evidence="1">The sequence shown here is derived from an EMBL/GenBank/DDBJ whole genome shotgun (WGS) entry which is preliminary data.</text>
</comment>
<accession>A0ABW4TE34</accession>
<proteinExistence type="predicted"/>
<dbReference type="EMBL" id="JBHUFV010000105">
    <property type="protein sequence ID" value="MFD1940298.1"/>
    <property type="molecule type" value="Genomic_DNA"/>
</dbReference>
<evidence type="ECO:0000313" key="2">
    <source>
        <dbReference type="Proteomes" id="UP001597368"/>
    </source>
</evidence>
<organism evidence="1 2">
    <name type="scientific">Nonomuraea mangrovi</name>
    <dbReference type="NCBI Taxonomy" id="2316207"/>
    <lineage>
        <taxon>Bacteria</taxon>
        <taxon>Bacillati</taxon>
        <taxon>Actinomycetota</taxon>
        <taxon>Actinomycetes</taxon>
        <taxon>Streptosporangiales</taxon>
        <taxon>Streptosporangiaceae</taxon>
        <taxon>Nonomuraea</taxon>
    </lineage>
</organism>
<evidence type="ECO:0000313" key="1">
    <source>
        <dbReference type="EMBL" id="MFD1940298.1"/>
    </source>
</evidence>
<protein>
    <submittedName>
        <fullName evidence="1">Uncharacterized protein</fullName>
    </submittedName>
</protein>